<evidence type="ECO:0000313" key="1">
    <source>
        <dbReference type="EMBL" id="KAK9799833.1"/>
    </source>
</evidence>
<accession>A0AAW1NZA7</accession>
<comment type="caution">
    <text evidence="1">The sequence shown here is derived from an EMBL/GenBank/DDBJ whole genome shotgun (WGS) entry which is preliminary data.</text>
</comment>
<gene>
    <name evidence="1" type="ORF">WJX73_007206</name>
</gene>
<keyword evidence="2" id="KW-1185">Reference proteome</keyword>
<name>A0AAW1NZA7_9CHLO</name>
<sequence length="217" mass="23474">MNRVHRLSSRNSSSLAPATGAVLTAFKLEWQNSRGQISASSETALNLPVAVTIAVGGMGQPCRTEEKPQLLYSPAGLPPALHLHPHLAHADVHSKDEEHRLAYPVAERDLIQAHREAAHMEGRPDELSLHECLPDAADDINRKGHVASGLPRALYEEDTLEDLHLPSYLQSCNLGISVDLLTPSLDPDCGEAWDDYCISFSSGGGSGLLPRWIPALS</sequence>
<proteinExistence type="predicted"/>
<protein>
    <submittedName>
        <fullName evidence="1">Uncharacterized protein</fullName>
    </submittedName>
</protein>
<dbReference type="Proteomes" id="UP001465755">
    <property type="component" value="Unassembled WGS sequence"/>
</dbReference>
<reference evidence="1 2" key="1">
    <citation type="journal article" date="2024" name="Nat. Commun.">
        <title>Phylogenomics reveals the evolutionary origins of lichenization in chlorophyte algae.</title>
        <authorList>
            <person name="Puginier C."/>
            <person name="Libourel C."/>
            <person name="Otte J."/>
            <person name="Skaloud P."/>
            <person name="Haon M."/>
            <person name="Grisel S."/>
            <person name="Petersen M."/>
            <person name="Berrin J.G."/>
            <person name="Delaux P.M."/>
            <person name="Dal Grande F."/>
            <person name="Keller J."/>
        </authorList>
    </citation>
    <scope>NUCLEOTIDE SEQUENCE [LARGE SCALE GENOMIC DNA]</scope>
    <source>
        <strain evidence="1 2">SAG 2036</strain>
    </source>
</reference>
<evidence type="ECO:0000313" key="2">
    <source>
        <dbReference type="Proteomes" id="UP001465755"/>
    </source>
</evidence>
<dbReference type="EMBL" id="JALJOQ010000086">
    <property type="protein sequence ID" value="KAK9799833.1"/>
    <property type="molecule type" value="Genomic_DNA"/>
</dbReference>
<dbReference type="AlphaFoldDB" id="A0AAW1NZA7"/>
<organism evidence="1 2">
    <name type="scientific">Symbiochloris irregularis</name>
    <dbReference type="NCBI Taxonomy" id="706552"/>
    <lineage>
        <taxon>Eukaryota</taxon>
        <taxon>Viridiplantae</taxon>
        <taxon>Chlorophyta</taxon>
        <taxon>core chlorophytes</taxon>
        <taxon>Trebouxiophyceae</taxon>
        <taxon>Trebouxiales</taxon>
        <taxon>Trebouxiaceae</taxon>
        <taxon>Symbiochloris</taxon>
    </lineage>
</organism>